<dbReference type="EMBL" id="MHOD01000014">
    <property type="protein sequence ID" value="OGZ58127.1"/>
    <property type="molecule type" value="Genomic_DNA"/>
</dbReference>
<organism evidence="2 3">
    <name type="scientific">Candidatus Spechtbacteria bacterium RIFCSPHIGHO2_01_FULL_43_30</name>
    <dbReference type="NCBI Taxonomy" id="1802158"/>
    <lineage>
        <taxon>Bacteria</taxon>
        <taxon>Candidatus Spechtiibacteriota</taxon>
    </lineage>
</organism>
<gene>
    <name evidence="2" type="ORF">A2827_02790</name>
</gene>
<dbReference type="PROSITE" id="PS51257">
    <property type="entry name" value="PROKAR_LIPOPROTEIN"/>
    <property type="match status" value="1"/>
</dbReference>
<accession>A0A1G2H6N0</accession>
<sequence>MKKRFAFSKFLFAVIAAGVLATTACGTRNEPPVEQITPEQVLENKIKDLKGPNYGAYDKTLLYYEIRGETVAGSSQLLAENFLVPSMVILGVGNPPLAFQQEVLFSFACGSELMVPNPIDMIDEALLSAAVEKSLSKGEIFDPPKDASYDVSAVLIVGKDFNEMAAGKNLGTVDLADARHTIGGKFVAAQAPVGFNFTAIQNKCDFPRGDPRRLDAFDTVYVHSGRLPEIRPIVEPASVSFMKDLDAGIFYAVANSSNGIVFAGGMVFGFRDGLPEVLGLVQGQPTSGVAIVADINGIVTNENAILSLLAK</sequence>
<feature type="signal peptide" evidence="1">
    <location>
        <begin position="1"/>
        <end position="21"/>
    </location>
</feature>
<evidence type="ECO:0000313" key="3">
    <source>
        <dbReference type="Proteomes" id="UP000177932"/>
    </source>
</evidence>
<feature type="chain" id="PRO_5009583083" evidence="1">
    <location>
        <begin position="22"/>
        <end position="311"/>
    </location>
</feature>
<keyword evidence="1" id="KW-0732">Signal</keyword>
<reference evidence="2 3" key="1">
    <citation type="journal article" date="2016" name="Nat. Commun.">
        <title>Thousands of microbial genomes shed light on interconnected biogeochemical processes in an aquifer system.</title>
        <authorList>
            <person name="Anantharaman K."/>
            <person name="Brown C.T."/>
            <person name="Hug L.A."/>
            <person name="Sharon I."/>
            <person name="Castelle C.J."/>
            <person name="Probst A.J."/>
            <person name="Thomas B.C."/>
            <person name="Singh A."/>
            <person name="Wilkins M.J."/>
            <person name="Karaoz U."/>
            <person name="Brodie E.L."/>
            <person name="Williams K.H."/>
            <person name="Hubbard S.S."/>
            <person name="Banfield J.F."/>
        </authorList>
    </citation>
    <scope>NUCLEOTIDE SEQUENCE [LARGE SCALE GENOMIC DNA]</scope>
</reference>
<dbReference type="AlphaFoldDB" id="A0A1G2H6N0"/>
<dbReference type="STRING" id="1802158.A2827_02790"/>
<comment type="caution">
    <text evidence="2">The sequence shown here is derived from an EMBL/GenBank/DDBJ whole genome shotgun (WGS) entry which is preliminary data.</text>
</comment>
<name>A0A1G2H6N0_9BACT</name>
<evidence type="ECO:0000313" key="2">
    <source>
        <dbReference type="EMBL" id="OGZ58127.1"/>
    </source>
</evidence>
<evidence type="ECO:0000256" key="1">
    <source>
        <dbReference type="SAM" id="SignalP"/>
    </source>
</evidence>
<proteinExistence type="predicted"/>
<dbReference type="Proteomes" id="UP000177932">
    <property type="component" value="Unassembled WGS sequence"/>
</dbReference>
<protein>
    <submittedName>
        <fullName evidence="2">Uncharacterized protein</fullName>
    </submittedName>
</protein>